<dbReference type="OrthoDB" id="360137at2"/>
<sequence>MRLWHEDLITRLPRMQLLGQHRECCALRGKGWGKPHATVNYVFHYSPYKLFQYHQRIIEEMKRRGYKPAKEWESPLYRGNHCSSYDSLETVPLTVPIYPEHNEDYLRECLNNLKAKNVLIEL</sequence>
<dbReference type="AlphaFoldDB" id="A0A1I4H6F3"/>
<protein>
    <recommendedName>
        <fullName evidence="3">Pyrimidine dimer DNA glycosylase</fullName>
    </recommendedName>
</protein>
<gene>
    <name evidence="1" type="ORF">SAMN05216438_10733</name>
</gene>
<reference evidence="1 2" key="1">
    <citation type="submission" date="2016-10" db="EMBL/GenBank/DDBJ databases">
        <authorList>
            <person name="de Groot N.N."/>
        </authorList>
    </citation>
    <scope>NUCLEOTIDE SEQUENCE [LARGE SCALE GENOMIC DNA]</scope>
    <source>
        <strain evidence="1 2">M79</strain>
    </source>
</reference>
<dbReference type="RefSeq" id="WP_074751197.1">
    <property type="nucleotide sequence ID" value="NZ_CAXVJC010000005.1"/>
</dbReference>
<dbReference type="Proteomes" id="UP000181969">
    <property type="component" value="Unassembled WGS sequence"/>
</dbReference>
<dbReference type="NCBIfam" id="TIGR02328">
    <property type="entry name" value="TIGR02328 family protein"/>
    <property type="match status" value="1"/>
</dbReference>
<evidence type="ECO:0008006" key="3">
    <source>
        <dbReference type="Google" id="ProtNLM"/>
    </source>
</evidence>
<evidence type="ECO:0000313" key="2">
    <source>
        <dbReference type="Proteomes" id="UP000181969"/>
    </source>
</evidence>
<dbReference type="EMBL" id="FOTJ01000007">
    <property type="protein sequence ID" value="SFL37340.1"/>
    <property type="molecule type" value="Genomic_DNA"/>
</dbReference>
<accession>A0A1I4H6F3</accession>
<dbReference type="InterPro" id="IPR004260">
    <property type="entry name" value="Pyr-dimer_DNA_glycosylase"/>
</dbReference>
<evidence type="ECO:0000313" key="1">
    <source>
        <dbReference type="EMBL" id="SFL37340.1"/>
    </source>
</evidence>
<proteinExistence type="predicted"/>
<dbReference type="InterPro" id="IPR012650">
    <property type="entry name" value="CHP02328"/>
</dbReference>
<name>A0A1I4H6F3_9LACT</name>
<organism evidence="1 2">
    <name type="scientific">Lactococcus garvieae</name>
    <dbReference type="NCBI Taxonomy" id="1363"/>
    <lineage>
        <taxon>Bacteria</taxon>
        <taxon>Bacillati</taxon>
        <taxon>Bacillota</taxon>
        <taxon>Bacilli</taxon>
        <taxon>Lactobacillales</taxon>
        <taxon>Streptococcaceae</taxon>
        <taxon>Lactococcus</taxon>
    </lineage>
</organism>
<dbReference type="Pfam" id="PF03013">
    <property type="entry name" value="Pyr_excise"/>
    <property type="match status" value="1"/>
</dbReference>